<name>A0A6A5S9L0_9PLEO</name>
<reference evidence="1" key="1">
    <citation type="journal article" date="2020" name="Stud. Mycol.">
        <title>101 Dothideomycetes genomes: a test case for predicting lifestyles and emergence of pathogens.</title>
        <authorList>
            <person name="Haridas S."/>
            <person name="Albert R."/>
            <person name="Binder M."/>
            <person name="Bloem J."/>
            <person name="Labutti K."/>
            <person name="Salamov A."/>
            <person name="Andreopoulos B."/>
            <person name="Baker S."/>
            <person name="Barry K."/>
            <person name="Bills G."/>
            <person name="Bluhm B."/>
            <person name="Cannon C."/>
            <person name="Castanera R."/>
            <person name="Culley D."/>
            <person name="Daum C."/>
            <person name="Ezra D."/>
            <person name="Gonzalez J."/>
            <person name="Henrissat B."/>
            <person name="Kuo A."/>
            <person name="Liang C."/>
            <person name="Lipzen A."/>
            <person name="Lutzoni F."/>
            <person name="Magnuson J."/>
            <person name="Mondo S."/>
            <person name="Nolan M."/>
            <person name="Ohm R."/>
            <person name="Pangilinan J."/>
            <person name="Park H.-J."/>
            <person name="Ramirez L."/>
            <person name="Alfaro M."/>
            <person name="Sun H."/>
            <person name="Tritt A."/>
            <person name="Yoshinaga Y."/>
            <person name="Zwiers L.-H."/>
            <person name="Turgeon B."/>
            <person name="Goodwin S."/>
            <person name="Spatafora J."/>
            <person name="Crous P."/>
            <person name="Grigoriev I."/>
        </authorList>
    </citation>
    <scope>NUCLEOTIDE SEQUENCE</scope>
    <source>
        <strain evidence="1">CBS 161.51</strain>
    </source>
</reference>
<dbReference type="AlphaFoldDB" id="A0A6A5S9L0"/>
<protein>
    <submittedName>
        <fullName evidence="1">Uncharacterized protein</fullName>
    </submittedName>
</protein>
<accession>A0A6A5S9L0</accession>
<dbReference type="EMBL" id="ML976173">
    <property type="protein sequence ID" value="KAF1936712.1"/>
    <property type="molecule type" value="Genomic_DNA"/>
</dbReference>
<keyword evidence="2" id="KW-1185">Reference proteome</keyword>
<organism evidence="1 2">
    <name type="scientific">Clathrospora elynae</name>
    <dbReference type="NCBI Taxonomy" id="706981"/>
    <lineage>
        <taxon>Eukaryota</taxon>
        <taxon>Fungi</taxon>
        <taxon>Dikarya</taxon>
        <taxon>Ascomycota</taxon>
        <taxon>Pezizomycotina</taxon>
        <taxon>Dothideomycetes</taxon>
        <taxon>Pleosporomycetidae</taxon>
        <taxon>Pleosporales</taxon>
        <taxon>Diademaceae</taxon>
        <taxon>Clathrospora</taxon>
    </lineage>
</organism>
<evidence type="ECO:0000313" key="2">
    <source>
        <dbReference type="Proteomes" id="UP000800038"/>
    </source>
</evidence>
<dbReference type="OrthoDB" id="10611915at2759"/>
<gene>
    <name evidence="1" type="ORF">EJ02DRAFT_427251</name>
</gene>
<evidence type="ECO:0000313" key="1">
    <source>
        <dbReference type="EMBL" id="KAF1936712.1"/>
    </source>
</evidence>
<sequence>MAQIVPCTRSNSLTPAPEDAMLGSGAFSIPKTVRQFNIQAPLVEATLHQYLPRHVATVVVRHICGVTALACITGGLQHELQKTRAAEVAADARRKQKKQRLGIGGGPIYAEDARNMIQQRDEDDIARGKHELHIKKLREVTRIANRYKRVMPSVQNLAKKYLKRVKDGLVVTRNVSKWQYDCNNNAYNYRRQLNWEKISLPSSHKYSCPIIDDTTAAIVVAGKVCKAVDPYLLMVPILQKARLDMATVQQRKQMATQDSGYSS</sequence>
<proteinExistence type="predicted"/>
<dbReference type="Proteomes" id="UP000800038">
    <property type="component" value="Unassembled WGS sequence"/>
</dbReference>